<dbReference type="AlphaFoldDB" id="A0A0X3PTM9"/>
<proteinExistence type="predicted"/>
<dbReference type="EMBL" id="GEEE01007914">
    <property type="protein sequence ID" value="JAP55311.1"/>
    <property type="molecule type" value="Transcribed_RNA"/>
</dbReference>
<dbReference type="InterPro" id="IPR011990">
    <property type="entry name" value="TPR-like_helical_dom_sf"/>
</dbReference>
<dbReference type="InterPro" id="IPR039494">
    <property type="entry name" value="F8A"/>
</dbReference>
<organism evidence="1">
    <name type="scientific">Schistocephalus solidus</name>
    <name type="common">Tapeworm</name>
    <dbReference type="NCBI Taxonomy" id="70667"/>
    <lineage>
        <taxon>Eukaryota</taxon>
        <taxon>Metazoa</taxon>
        <taxon>Spiralia</taxon>
        <taxon>Lophotrochozoa</taxon>
        <taxon>Platyhelminthes</taxon>
        <taxon>Cestoda</taxon>
        <taxon>Eucestoda</taxon>
        <taxon>Diphyllobothriidea</taxon>
        <taxon>Diphyllobothriidae</taxon>
        <taxon>Schistocephalus</taxon>
    </lineage>
</organism>
<dbReference type="GO" id="GO:0005769">
    <property type="term" value="C:early endosome"/>
    <property type="evidence" value="ECO:0007669"/>
    <property type="project" value="TreeGrafter"/>
</dbReference>
<sequence length="336" mass="37878">FCRAVFGCYVVQRLRPLLHMNPEVDYANLYRELSSKFKKKIFRKTNITEAKDDFAFLAKSLATEDTPEYAGVFALGKAKCEAQLNNATGEAAALLEAAEWFLRAEENLVLTSSFSIRENLDFFVSCSLKAARIYEMNDHLTFAASVYIHVGDTLMKFESFDAALPILSQAADIFCRDAPRSMHVLSKCARCQIFMRDYVGALTTYQRMQILILDAYATHDYEPELFFDYMKSCEIFRVLLILLTTPPPSLKHDSEQVGAYSLKAYLTDGQVPSEACAAGLLDSDLFLLLKSLIMAYKSSNITELEYTATYLQSHVSLVQRKLLCDLLEELINPLGG</sequence>
<reference evidence="1" key="1">
    <citation type="submission" date="2016-01" db="EMBL/GenBank/DDBJ databases">
        <title>Reference transcriptome for the parasite Schistocephalus solidus: insights into the molecular evolution of parasitism.</title>
        <authorList>
            <person name="Hebert F.O."/>
            <person name="Grambauer S."/>
            <person name="Barber I."/>
            <person name="Landry C.R."/>
            <person name="Aubin-Horth N."/>
        </authorList>
    </citation>
    <scope>NUCLEOTIDE SEQUENCE</scope>
</reference>
<name>A0A0X3PTM9_SCHSO</name>
<protein>
    <submittedName>
        <fullName evidence="1">Factor VIII intron 22 protein</fullName>
    </submittedName>
</protein>
<accession>A0A0X3PTM9</accession>
<evidence type="ECO:0000313" key="1">
    <source>
        <dbReference type="EMBL" id="JAP55311.1"/>
    </source>
</evidence>
<dbReference type="SUPFAM" id="SSF48452">
    <property type="entry name" value="TPR-like"/>
    <property type="match status" value="1"/>
</dbReference>
<dbReference type="PANTHER" id="PTHR16797:SF4">
    <property type="entry name" value="40-KDA HUNTINGTIN-ASSOCIATED PROTEIN"/>
    <property type="match status" value="1"/>
</dbReference>
<gene>
    <name evidence="1" type="primary">F8I2</name>
    <name evidence="1" type="ORF">TR114024</name>
</gene>
<feature type="non-terminal residue" evidence="1">
    <location>
        <position position="1"/>
    </location>
</feature>
<dbReference type="Pfam" id="PF14938">
    <property type="entry name" value="SNAP"/>
    <property type="match status" value="1"/>
</dbReference>
<dbReference type="Gene3D" id="1.25.40.10">
    <property type="entry name" value="Tetratricopeptide repeat domain"/>
    <property type="match status" value="1"/>
</dbReference>
<dbReference type="PANTHER" id="PTHR16797">
    <property type="entry name" value="FACTOR VIII-ASSOCIATED GENE 1"/>
    <property type="match status" value="1"/>
</dbReference>
<dbReference type="GO" id="GO:0099518">
    <property type="term" value="P:vesicle cytoskeletal trafficking"/>
    <property type="evidence" value="ECO:0007669"/>
    <property type="project" value="TreeGrafter"/>
</dbReference>